<dbReference type="InterPro" id="IPR015424">
    <property type="entry name" value="PyrdxlP-dep_Trfase"/>
</dbReference>
<evidence type="ECO:0008006" key="7">
    <source>
        <dbReference type="Google" id="ProtNLM"/>
    </source>
</evidence>
<dbReference type="RefSeq" id="WP_174021525.1">
    <property type="nucleotide sequence ID" value="NZ_JAAMAW010000022.1"/>
</dbReference>
<evidence type="ECO:0000313" key="5">
    <source>
        <dbReference type="EMBL" id="NTC32041.1"/>
    </source>
</evidence>
<dbReference type="Proteomes" id="UP000702952">
    <property type="component" value="Unassembled WGS sequence"/>
</dbReference>
<dbReference type="EMBL" id="JAAMAY010000043">
    <property type="protein sequence ID" value="NTC32041.1"/>
    <property type="molecule type" value="Genomic_DNA"/>
</dbReference>
<evidence type="ECO:0000313" key="6">
    <source>
        <dbReference type="Proteomes" id="UP000702952"/>
    </source>
</evidence>
<organism evidence="5 6">
    <name type="scientific">Agrobacterium tumefaciens</name>
    <dbReference type="NCBI Taxonomy" id="358"/>
    <lineage>
        <taxon>Bacteria</taxon>
        <taxon>Pseudomonadati</taxon>
        <taxon>Pseudomonadota</taxon>
        <taxon>Alphaproteobacteria</taxon>
        <taxon>Hyphomicrobiales</taxon>
        <taxon>Rhizobiaceae</taxon>
        <taxon>Rhizobium/Agrobacterium group</taxon>
        <taxon>Agrobacterium</taxon>
        <taxon>Agrobacterium tumefaciens complex</taxon>
    </lineage>
</organism>
<reference evidence="5" key="1">
    <citation type="journal article" date="2020" name="Science">
        <title>Unexpected conservation and global transmission of agrobacterial virulence plasmids.</title>
        <authorList>
            <person name="Weisberg A.J."/>
            <person name="Davis E.W. 2nd"/>
            <person name="Tabima J."/>
            <person name="Belcher M.S."/>
            <person name="Miller M."/>
            <person name="Kuo C.H."/>
            <person name="Loper J.E."/>
            <person name="Grunwald N.J."/>
            <person name="Putnam M.L."/>
            <person name="Chang J.H."/>
        </authorList>
    </citation>
    <scope>NUCLEOTIDE SEQUENCE</scope>
    <source>
        <strain evidence="5">17-1853-1a</strain>
    </source>
</reference>
<sequence length="392" mass="41212">MSECSTTCDLFASFGASAADKLLGLAAELGVSPLINASAPKSNLSGPPLSDEIASIVGEAQKWCFDLADLNRRAGSYCAGLLGSGNGAVTGGTSAGILLALETAKKMKPGFAGAPEVIIRRGDFGHYAYLFNQAGCALREVGNIVSCSSDEVEAAFTERTIAVGVVLSPRLPQAELSLGEVVKLAKDHGVPVIADCAAVFPSRKRIADILTTGCHAVLLSGGKVLGGPQASGLLVGEAAFVETAHLLTFPSDGPLRAVKLDRGQILGLAAAVSRFSENSPESLRAQFQERCEAGFRAIGRLDGATVSIVPEILIEQVPMISVEDTSGLGHQFFEDLSKKLLTGPLPIGFHYIKARRIVCLSPIGLSENQMIMVCDTFRKKWEELTDDRARGI</sequence>
<dbReference type="SUPFAM" id="SSF53383">
    <property type="entry name" value="PLP-dependent transferases"/>
    <property type="match status" value="1"/>
</dbReference>
<comment type="caution">
    <text evidence="5">The sequence shown here is derived from an EMBL/GenBank/DDBJ whole genome shotgun (WGS) entry which is preliminary data.</text>
</comment>
<evidence type="ECO:0000256" key="2">
    <source>
        <dbReference type="ARBA" id="ARBA00022898"/>
    </source>
</evidence>
<dbReference type="PANTHER" id="PTHR32328:SF0">
    <property type="entry name" value="L-SERYL-TRNA(SEC) SELENIUM TRANSFERASE"/>
    <property type="match status" value="1"/>
</dbReference>
<name>A0AA44F9D1_AGRTU</name>
<comment type="similarity">
    <text evidence="3">Belongs to the SelA family.</text>
</comment>
<dbReference type="GO" id="GO:0004125">
    <property type="term" value="F:L-seryl-tRNA(Sec) selenium transferase activity"/>
    <property type="evidence" value="ECO:0007669"/>
    <property type="project" value="TreeGrafter"/>
</dbReference>
<comment type="cofactor">
    <cofactor evidence="1 4">
        <name>pyridoxal 5'-phosphate</name>
        <dbReference type="ChEBI" id="CHEBI:597326"/>
    </cofactor>
</comment>
<dbReference type="InterPro" id="IPR018319">
    <property type="entry name" value="SelA-like"/>
</dbReference>
<evidence type="ECO:0000256" key="1">
    <source>
        <dbReference type="ARBA" id="ARBA00001933"/>
    </source>
</evidence>
<gene>
    <name evidence="5" type="ORF">G6M46_28275</name>
</gene>
<feature type="modified residue" description="N6-(pyridoxal phosphate)lysine" evidence="4">
    <location>
        <position position="223"/>
    </location>
</feature>
<evidence type="ECO:0000256" key="4">
    <source>
        <dbReference type="PIRSR" id="PIRSR618319-50"/>
    </source>
</evidence>
<protein>
    <recommendedName>
        <fullName evidence="7">Aminotransferase class V-fold PLP-dependent enzyme</fullName>
    </recommendedName>
</protein>
<dbReference type="PANTHER" id="PTHR32328">
    <property type="entry name" value="L-SERYL-TRNA(SEC) SELENIUM TRANSFERASE"/>
    <property type="match status" value="1"/>
</dbReference>
<accession>A0AA44F9D1</accession>
<keyword evidence="2 4" id="KW-0663">Pyridoxal phosphate</keyword>
<dbReference type="InterPro" id="IPR015421">
    <property type="entry name" value="PyrdxlP-dep_Trfase_major"/>
</dbReference>
<dbReference type="Pfam" id="PF03841">
    <property type="entry name" value="SelA"/>
    <property type="match status" value="1"/>
</dbReference>
<evidence type="ECO:0000256" key="3">
    <source>
        <dbReference type="ARBA" id="ARBA00044507"/>
    </source>
</evidence>
<dbReference type="Gene3D" id="3.40.640.10">
    <property type="entry name" value="Type I PLP-dependent aspartate aminotransferase-like (Major domain)"/>
    <property type="match status" value="1"/>
</dbReference>
<dbReference type="AlphaFoldDB" id="A0AA44F9D1"/>
<proteinExistence type="inferred from homology"/>